<dbReference type="Proteomes" id="UP000054007">
    <property type="component" value="Unassembled WGS sequence"/>
</dbReference>
<dbReference type="InterPro" id="IPR050747">
    <property type="entry name" value="Mitochondrial_chaperone_BCS1"/>
</dbReference>
<comment type="catalytic activity">
    <reaction evidence="11">
        <text>ATP + H2O = ADP + phosphate + H(+)</text>
        <dbReference type="Rhea" id="RHEA:13065"/>
        <dbReference type="ChEBI" id="CHEBI:15377"/>
        <dbReference type="ChEBI" id="CHEBI:15378"/>
        <dbReference type="ChEBI" id="CHEBI:30616"/>
        <dbReference type="ChEBI" id="CHEBI:43474"/>
        <dbReference type="ChEBI" id="CHEBI:456216"/>
    </reaction>
    <physiologicalReaction direction="left-to-right" evidence="11">
        <dbReference type="Rhea" id="RHEA:13066"/>
    </physiologicalReaction>
</comment>
<feature type="compositionally biased region" description="Low complexity" evidence="12">
    <location>
        <begin position="480"/>
        <end position="490"/>
    </location>
</feature>
<feature type="compositionally biased region" description="Pro residues" evidence="12">
    <location>
        <begin position="664"/>
        <end position="673"/>
    </location>
</feature>
<keyword evidence="10" id="KW-0472">Membrane</keyword>
<feature type="compositionally biased region" description="Basic and acidic residues" evidence="12">
    <location>
        <begin position="334"/>
        <end position="344"/>
    </location>
</feature>
<gene>
    <name evidence="15" type="ORF">CYLTODRAFT_423371</name>
</gene>
<dbReference type="SMART" id="SM01024">
    <property type="entry name" value="BCS1_N"/>
    <property type="match status" value="1"/>
</dbReference>
<feature type="compositionally biased region" description="Low complexity" evidence="12">
    <location>
        <begin position="652"/>
        <end position="663"/>
    </location>
</feature>
<evidence type="ECO:0000313" key="15">
    <source>
        <dbReference type="EMBL" id="KIY66516.1"/>
    </source>
</evidence>
<evidence type="ECO:0000259" key="14">
    <source>
        <dbReference type="SMART" id="SM01024"/>
    </source>
</evidence>
<accession>A0A0D7BAG7</accession>
<feature type="compositionally biased region" description="Low complexity" evidence="12">
    <location>
        <begin position="674"/>
        <end position="687"/>
    </location>
</feature>
<dbReference type="Pfam" id="PF25426">
    <property type="entry name" value="AAA_lid_BCS1"/>
    <property type="match status" value="1"/>
</dbReference>
<dbReference type="GO" id="GO:0005743">
    <property type="term" value="C:mitochondrial inner membrane"/>
    <property type="evidence" value="ECO:0007669"/>
    <property type="project" value="UniProtKB-SubCell"/>
</dbReference>
<keyword evidence="9" id="KW-0496">Mitochondrion</keyword>
<comment type="subcellular location">
    <subcellularLocation>
        <location evidence="1">Mitochondrion inner membrane</location>
        <topology evidence="1">Single-pass membrane protein</topology>
    </subcellularLocation>
</comment>
<evidence type="ECO:0000256" key="6">
    <source>
        <dbReference type="ARBA" id="ARBA00022801"/>
    </source>
</evidence>
<feature type="region of interest" description="Disordered" evidence="12">
    <location>
        <begin position="480"/>
        <end position="507"/>
    </location>
</feature>
<dbReference type="CDD" id="cd19510">
    <property type="entry name" value="RecA-like_BCS1"/>
    <property type="match status" value="1"/>
</dbReference>
<protein>
    <submittedName>
        <fullName evidence="15">p-loop containing nucleoside triphosphate hydrolase protein</fullName>
    </submittedName>
</protein>
<dbReference type="InterPro" id="IPR057495">
    <property type="entry name" value="AAA_lid_BCS1"/>
</dbReference>
<dbReference type="InterPro" id="IPR014851">
    <property type="entry name" value="BCS1_N"/>
</dbReference>
<name>A0A0D7BAG7_9AGAR</name>
<feature type="region of interest" description="Disordered" evidence="12">
    <location>
        <begin position="315"/>
        <end position="352"/>
    </location>
</feature>
<reference evidence="15 16" key="1">
    <citation type="journal article" date="2015" name="Fungal Genet. Biol.">
        <title>Evolution of novel wood decay mechanisms in Agaricales revealed by the genome sequences of Fistulina hepatica and Cylindrobasidium torrendii.</title>
        <authorList>
            <person name="Floudas D."/>
            <person name="Held B.W."/>
            <person name="Riley R."/>
            <person name="Nagy L.G."/>
            <person name="Koehler G."/>
            <person name="Ransdell A.S."/>
            <person name="Younus H."/>
            <person name="Chow J."/>
            <person name="Chiniquy J."/>
            <person name="Lipzen A."/>
            <person name="Tritt A."/>
            <person name="Sun H."/>
            <person name="Haridas S."/>
            <person name="LaButti K."/>
            <person name="Ohm R.A."/>
            <person name="Kues U."/>
            <person name="Blanchette R.A."/>
            <person name="Grigoriev I.V."/>
            <person name="Minto R.E."/>
            <person name="Hibbett D.S."/>
        </authorList>
    </citation>
    <scope>NUCLEOTIDE SEQUENCE [LARGE SCALE GENOMIC DNA]</scope>
    <source>
        <strain evidence="15 16">FP15055 ss-10</strain>
    </source>
</reference>
<dbReference type="OrthoDB" id="10251412at2759"/>
<organism evidence="15 16">
    <name type="scientific">Cylindrobasidium torrendii FP15055 ss-10</name>
    <dbReference type="NCBI Taxonomy" id="1314674"/>
    <lineage>
        <taxon>Eukaryota</taxon>
        <taxon>Fungi</taxon>
        <taxon>Dikarya</taxon>
        <taxon>Basidiomycota</taxon>
        <taxon>Agaricomycotina</taxon>
        <taxon>Agaricomycetes</taxon>
        <taxon>Agaricomycetidae</taxon>
        <taxon>Agaricales</taxon>
        <taxon>Marasmiineae</taxon>
        <taxon>Physalacriaceae</taxon>
        <taxon>Cylindrobasidium</taxon>
    </lineage>
</organism>
<dbReference type="GO" id="GO:0016887">
    <property type="term" value="F:ATP hydrolysis activity"/>
    <property type="evidence" value="ECO:0007669"/>
    <property type="project" value="InterPro"/>
</dbReference>
<dbReference type="SMART" id="SM00382">
    <property type="entry name" value="AAA"/>
    <property type="match status" value="1"/>
</dbReference>
<keyword evidence="3" id="KW-0812">Transmembrane</keyword>
<feature type="domain" description="AAA+ ATPase" evidence="13">
    <location>
        <begin position="246"/>
        <end position="412"/>
    </location>
</feature>
<evidence type="ECO:0000256" key="9">
    <source>
        <dbReference type="ARBA" id="ARBA00023128"/>
    </source>
</evidence>
<dbReference type="EMBL" id="KN880552">
    <property type="protein sequence ID" value="KIY66516.1"/>
    <property type="molecule type" value="Genomic_DNA"/>
</dbReference>
<proteinExistence type="inferred from homology"/>
<dbReference type="Gene3D" id="3.40.50.300">
    <property type="entry name" value="P-loop containing nucleotide triphosphate hydrolases"/>
    <property type="match status" value="1"/>
</dbReference>
<keyword evidence="5" id="KW-0999">Mitochondrion inner membrane</keyword>
<dbReference type="SUPFAM" id="SSF52540">
    <property type="entry name" value="P-loop containing nucleoside triphosphate hydrolases"/>
    <property type="match status" value="1"/>
</dbReference>
<evidence type="ECO:0000256" key="2">
    <source>
        <dbReference type="ARBA" id="ARBA00007448"/>
    </source>
</evidence>
<dbReference type="PANTHER" id="PTHR23070">
    <property type="entry name" value="BCS1 AAA-TYPE ATPASE"/>
    <property type="match status" value="1"/>
</dbReference>
<keyword evidence="7" id="KW-0067">ATP-binding</keyword>
<dbReference type="InterPro" id="IPR003593">
    <property type="entry name" value="AAA+_ATPase"/>
</dbReference>
<feature type="compositionally biased region" description="Basic and acidic residues" evidence="12">
    <location>
        <begin position="581"/>
        <end position="593"/>
    </location>
</feature>
<dbReference type="InterPro" id="IPR027417">
    <property type="entry name" value="P-loop_NTPase"/>
</dbReference>
<dbReference type="InterPro" id="IPR003959">
    <property type="entry name" value="ATPase_AAA_core"/>
</dbReference>
<evidence type="ECO:0000256" key="5">
    <source>
        <dbReference type="ARBA" id="ARBA00022792"/>
    </source>
</evidence>
<dbReference type="GO" id="GO:0005524">
    <property type="term" value="F:ATP binding"/>
    <property type="evidence" value="ECO:0007669"/>
    <property type="project" value="UniProtKB-KW"/>
</dbReference>
<feature type="compositionally biased region" description="Basic residues" evidence="12">
    <location>
        <begin position="594"/>
        <end position="606"/>
    </location>
</feature>
<evidence type="ECO:0000256" key="8">
    <source>
        <dbReference type="ARBA" id="ARBA00022989"/>
    </source>
</evidence>
<feature type="compositionally biased region" description="Low complexity" evidence="12">
    <location>
        <begin position="614"/>
        <end position="642"/>
    </location>
</feature>
<keyword evidence="4" id="KW-0547">Nucleotide-binding</keyword>
<evidence type="ECO:0000256" key="7">
    <source>
        <dbReference type="ARBA" id="ARBA00022840"/>
    </source>
</evidence>
<evidence type="ECO:0000256" key="1">
    <source>
        <dbReference type="ARBA" id="ARBA00004434"/>
    </source>
</evidence>
<evidence type="ECO:0000259" key="13">
    <source>
        <dbReference type="SMART" id="SM00382"/>
    </source>
</evidence>
<evidence type="ECO:0000256" key="10">
    <source>
        <dbReference type="ARBA" id="ARBA00023136"/>
    </source>
</evidence>
<dbReference type="STRING" id="1314674.A0A0D7BAG7"/>
<comment type="similarity">
    <text evidence="2">Belongs to the AAA ATPase family. BCS1 subfamily.</text>
</comment>
<evidence type="ECO:0000313" key="16">
    <source>
        <dbReference type="Proteomes" id="UP000054007"/>
    </source>
</evidence>
<feature type="domain" description="BCS1 N-terminal" evidence="14">
    <location>
        <begin position="27"/>
        <end position="215"/>
    </location>
</feature>
<evidence type="ECO:0000256" key="4">
    <source>
        <dbReference type="ARBA" id="ARBA00022741"/>
    </source>
</evidence>
<evidence type="ECO:0000256" key="11">
    <source>
        <dbReference type="ARBA" id="ARBA00048778"/>
    </source>
</evidence>
<keyword evidence="16" id="KW-1185">Reference proteome</keyword>
<feature type="region of interest" description="Disordered" evidence="12">
    <location>
        <begin position="581"/>
        <end position="726"/>
    </location>
</feature>
<evidence type="ECO:0000256" key="3">
    <source>
        <dbReference type="ARBA" id="ARBA00022692"/>
    </source>
</evidence>
<dbReference type="InterPro" id="IPR003960">
    <property type="entry name" value="ATPase_AAA_CS"/>
</dbReference>
<sequence>MDAFKSLVQPLVGGGAGSSMIDGMKLVVLGGTVETARRVSSSAWSSFVNSFFLTAHFSEDDSPYDWLMLWLSRRPEWQRSREFETTTRVSSRNADAAFGDDEFDEGRLLDDLDDEEDDGRPRTRVVFQPTFDTTHTIYYRGHWLRIKRSRNNDSGCEMLSISVVARNNTVLKQLVLQAKREYEAESIQRVQIYFASSYGSWQWTDSRHKRPMSSIVLNPGVKEMLLGDARDFLKSEQWYADRGIPFRRGYLLHGVPGSGKSSLIHAIAGELMLDVYVVSLSSSWITDATLMTLMGRVPSRCILLLEDLDAAFTRSTSRDKDSSGNPDGESDSDSSDKSKKDSSSKKKRSKRKKTAISDVNTLSLSGLLNALDGVAAAEGRLLFATTNHLERLDPALSRPGRMDVWIEFRNASKWQAEALFRNFFPVDAERPRTPPPVVPLSAEEEAEIAGIDLPSPPSSPQPSPGSTLWSLSPSFVSSSVLSSRSSSPSPKKNVVHPAGTFGANNQAYMPPPASDALAHSAPPMTARKLARLAKLFADSIPDDGFSVAALQGYLLKHKTQPDMAAEGAAQWVVEETTLKERLRREKEEKEERRERKRKERKAKKEKKKEEEKAAAAAAAATPAPVDVVPVAVDSASTQAPAPTQAPLPTQAPSPVEVEPVSSSSPPPPPPPAPVVAAPVPTAVNSDSGSDESDSDSDSESDDDEEDAYKATSVGWHTARADSPSWD</sequence>
<keyword evidence="8" id="KW-1133">Transmembrane helix</keyword>
<dbReference type="PROSITE" id="PS00674">
    <property type="entry name" value="AAA"/>
    <property type="match status" value="1"/>
</dbReference>
<dbReference type="Pfam" id="PF08740">
    <property type="entry name" value="BCS1_N"/>
    <property type="match status" value="1"/>
</dbReference>
<evidence type="ECO:0000256" key="12">
    <source>
        <dbReference type="SAM" id="MobiDB-lite"/>
    </source>
</evidence>
<dbReference type="AlphaFoldDB" id="A0A0D7BAG7"/>
<feature type="compositionally biased region" description="Acidic residues" evidence="12">
    <location>
        <begin position="688"/>
        <end position="706"/>
    </location>
</feature>
<dbReference type="Pfam" id="PF00004">
    <property type="entry name" value="AAA"/>
    <property type="match status" value="2"/>
</dbReference>
<keyword evidence="6 15" id="KW-0378">Hydrolase</keyword>